<dbReference type="EMBL" id="CM046396">
    <property type="protein sequence ID" value="KAI8539156.1"/>
    <property type="molecule type" value="Genomic_DNA"/>
</dbReference>
<gene>
    <name evidence="1" type="ORF">RHMOL_Rhmol09G0159700</name>
</gene>
<organism evidence="1 2">
    <name type="scientific">Rhododendron molle</name>
    <name type="common">Chinese azalea</name>
    <name type="synonym">Azalea mollis</name>
    <dbReference type="NCBI Taxonomy" id="49168"/>
    <lineage>
        <taxon>Eukaryota</taxon>
        <taxon>Viridiplantae</taxon>
        <taxon>Streptophyta</taxon>
        <taxon>Embryophyta</taxon>
        <taxon>Tracheophyta</taxon>
        <taxon>Spermatophyta</taxon>
        <taxon>Magnoliopsida</taxon>
        <taxon>eudicotyledons</taxon>
        <taxon>Gunneridae</taxon>
        <taxon>Pentapetalae</taxon>
        <taxon>asterids</taxon>
        <taxon>Ericales</taxon>
        <taxon>Ericaceae</taxon>
        <taxon>Ericoideae</taxon>
        <taxon>Rhodoreae</taxon>
        <taxon>Rhododendron</taxon>
    </lineage>
</organism>
<protein>
    <submittedName>
        <fullName evidence="1">Uncharacterized protein</fullName>
    </submittedName>
</protein>
<proteinExistence type="predicted"/>
<keyword evidence="2" id="KW-1185">Reference proteome</keyword>
<dbReference type="Proteomes" id="UP001062846">
    <property type="component" value="Chromosome 9"/>
</dbReference>
<evidence type="ECO:0000313" key="1">
    <source>
        <dbReference type="EMBL" id="KAI8539156.1"/>
    </source>
</evidence>
<reference evidence="1" key="1">
    <citation type="submission" date="2022-02" db="EMBL/GenBank/DDBJ databases">
        <title>Plant Genome Project.</title>
        <authorList>
            <person name="Zhang R.-G."/>
        </authorList>
    </citation>
    <scope>NUCLEOTIDE SEQUENCE</scope>
    <source>
        <strain evidence="1">AT1</strain>
    </source>
</reference>
<sequence>MQHLMARLQHFSYVNWDRSNKDGNVMDLFWAPPCAGEMLRAFPQVLMMDCTYKTNRYKFPLLQIVGVTCTELIFNVAFAFIECEKEENYTWVLEKLKGVMDADALPVVIVTDRELALMNAIRSVFPHATNLLCRFHISNNVLAKCRKMFDDKTWEEFSCSWGLIVLSASLTQYEERLRALKRDFQMFPAALDYVEKNWLIPYKERFVSEKPDVQRHMFKKFDEAINPNCTTLVEPQEKAKPHGRMSTKKKNAAKVQNVTKVKNSTRKDPSEFKHVLASLQPSLETSKAVKEKPRRNSRAKEKVAAQVSICHFIDQFPEPIRPYIESVKDVESDGNYGFRAISAFINEDCNKHEWKQVRIDLRRELDANFDLYERVALRSGRAWELHCILNWDESPAPQAKWMTMPDMGHLIASTYNCVPQKGFPMLPIACNWTIYRDSIAKNWDVPYVKAIQKFKEIIGNDVATKEVIDVD</sequence>
<evidence type="ECO:0000313" key="2">
    <source>
        <dbReference type="Proteomes" id="UP001062846"/>
    </source>
</evidence>
<comment type="caution">
    <text evidence="1">The sequence shown here is derived from an EMBL/GenBank/DDBJ whole genome shotgun (WGS) entry which is preliminary data.</text>
</comment>
<accession>A0ACC0MDP5</accession>
<name>A0ACC0MDP5_RHOML</name>